<protein>
    <submittedName>
        <fullName evidence="1">Uncharacterized protein</fullName>
    </submittedName>
</protein>
<dbReference type="Proteomes" id="UP000002368">
    <property type="component" value="Chromosome"/>
</dbReference>
<name>D5WRU4_KYRT2</name>
<reference evidence="1 2" key="1">
    <citation type="journal article" date="2011" name="Stand. Genomic Sci.">
        <title>Complete genome sequence of the thermophilic, hydrogen-oxidizing Bacillus tusciae type strain (T2) and reclassification in the new genus, Kyrpidia gen. nov. as Kyrpidia tusciae comb. nov. and emendation of the family Alicyclobacillaceae da Costa and Rainey, 2010.</title>
        <authorList>
            <person name="Klenk H.P."/>
            <person name="Lapidus A."/>
            <person name="Chertkov O."/>
            <person name="Copeland A."/>
            <person name="Del Rio T.G."/>
            <person name="Nolan M."/>
            <person name="Lucas S."/>
            <person name="Chen F."/>
            <person name="Tice H."/>
            <person name="Cheng J.F."/>
            <person name="Han C."/>
            <person name="Bruce D."/>
            <person name="Goodwin L."/>
            <person name="Pitluck S."/>
            <person name="Pati A."/>
            <person name="Ivanova N."/>
            <person name="Mavromatis K."/>
            <person name="Daum C."/>
            <person name="Chen A."/>
            <person name="Palaniappan K."/>
            <person name="Chang Y.J."/>
            <person name="Land M."/>
            <person name="Hauser L."/>
            <person name="Jeffries C.D."/>
            <person name="Detter J.C."/>
            <person name="Rohde M."/>
            <person name="Abt B."/>
            <person name="Pukall R."/>
            <person name="Goker M."/>
            <person name="Bristow J."/>
            <person name="Markowitz V."/>
            <person name="Hugenholtz P."/>
            <person name="Eisen J.A."/>
        </authorList>
    </citation>
    <scope>NUCLEOTIDE SEQUENCE [LARGE SCALE GENOMIC DNA]</scope>
    <source>
        <strain evidence="1 2">DSM 2912</strain>
    </source>
</reference>
<evidence type="ECO:0000313" key="2">
    <source>
        <dbReference type="Proteomes" id="UP000002368"/>
    </source>
</evidence>
<organism evidence="1 2">
    <name type="scientific">Kyrpidia tusciae (strain DSM 2912 / NBRC 15312 / T2)</name>
    <name type="common">Bacillus tusciae</name>
    <dbReference type="NCBI Taxonomy" id="562970"/>
    <lineage>
        <taxon>Bacteria</taxon>
        <taxon>Bacillati</taxon>
        <taxon>Bacillota</taxon>
        <taxon>Bacilli</taxon>
        <taxon>Bacillales</taxon>
        <taxon>Alicyclobacillaceae</taxon>
        <taxon>Kyrpidia</taxon>
    </lineage>
</organism>
<dbReference type="STRING" id="562970.Btus_2219"/>
<evidence type="ECO:0000313" key="1">
    <source>
        <dbReference type="EMBL" id="ADG06896.1"/>
    </source>
</evidence>
<dbReference type="AlphaFoldDB" id="D5WRU4"/>
<proteinExistence type="predicted"/>
<dbReference type="KEGG" id="bts:Btus_2219"/>
<keyword evidence="2" id="KW-1185">Reference proteome</keyword>
<gene>
    <name evidence="1" type="ordered locus">Btus_2219</name>
</gene>
<dbReference type="HOGENOM" id="CLU_3291270_0_0_9"/>
<accession>D5WRU4</accession>
<sequence>MREAYIYIPMKLGLNPHMCEFSHQKQCGWLLPPVKARKRP</sequence>
<dbReference type="EMBL" id="CP002017">
    <property type="protein sequence ID" value="ADG06896.1"/>
    <property type="molecule type" value="Genomic_DNA"/>
</dbReference>